<feature type="domain" description="Malate synthase TIM barrel" evidence="12">
    <location>
        <begin position="323"/>
        <end position="559"/>
    </location>
</feature>
<dbReference type="InterPro" id="IPR006253">
    <property type="entry name" value="Malate_synthG"/>
</dbReference>
<keyword evidence="8 10" id="KW-0558">Oxidation</keyword>
<evidence type="ECO:0000256" key="11">
    <source>
        <dbReference type="PIRSR" id="PIRSR601465-50"/>
    </source>
</evidence>
<reference evidence="17" key="1">
    <citation type="submission" date="2011-03" db="EMBL/GenBank/DDBJ databases">
        <title>Draft genome sequence of Brevundimonas diminuta.</title>
        <authorList>
            <person name="Brown P.J.B."/>
            <person name="Buechlein A."/>
            <person name="Hemmerich C."/>
            <person name="Brun Y.V."/>
        </authorList>
    </citation>
    <scope>NUCLEOTIDE SEQUENCE [LARGE SCALE GENOMIC DNA]</scope>
    <source>
        <strain evidence="17">C19</strain>
    </source>
</reference>
<evidence type="ECO:0000256" key="1">
    <source>
        <dbReference type="ARBA" id="ARBA00001946"/>
    </source>
</evidence>
<evidence type="ECO:0000259" key="14">
    <source>
        <dbReference type="Pfam" id="PF20658"/>
    </source>
</evidence>
<feature type="binding site" evidence="10">
    <location>
        <position position="326"/>
    </location>
    <ligand>
        <name>glyoxylate</name>
        <dbReference type="ChEBI" id="CHEBI:36655"/>
    </ligand>
</feature>
<feature type="binding site" evidence="10">
    <location>
        <position position="441"/>
    </location>
    <ligand>
        <name>Mg(2+)</name>
        <dbReference type="ChEBI" id="CHEBI:18420"/>
    </ligand>
</feature>
<dbReference type="UniPathway" id="UPA00703">
    <property type="reaction ID" value="UER00720"/>
</dbReference>
<feature type="binding site" evidence="10">
    <location>
        <position position="115"/>
    </location>
    <ligand>
        <name>acetyl-CoA</name>
        <dbReference type="ChEBI" id="CHEBI:57288"/>
    </ligand>
</feature>
<dbReference type="Pfam" id="PF20656">
    <property type="entry name" value="MS_N"/>
    <property type="match status" value="1"/>
</dbReference>
<dbReference type="eggNOG" id="COG2225">
    <property type="taxonomic scope" value="Bacteria"/>
</dbReference>
<dbReference type="InterPro" id="IPR044856">
    <property type="entry name" value="Malate_synth_C_sf"/>
</dbReference>
<dbReference type="OrthoDB" id="9762054at2"/>
<comment type="pathway">
    <text evidence="10">Carbohydrate metabolism; glyoxylate cycle; (S)-malate from isocitrate: step 2/2.</text>
</comment>
<dbReference type="EC" id="2.3.3.9" evidence="10"/>
<evidence type="ECO:0000259" key="15">
    <source>
        <dbReference type="Pfam" id="PF20659"/>
    </source>
</evidence>
<comment type="similarity">
    <text evidence="10">Belongs to the malate synthase family. GlcB subfamily.</text>
</comment>
<evidence type="ECO:0000256" key="10">
    <source>
        <dbReference type="HAMAP-Rule" id="MF_00641"/>
    </source>
</evidence>
<evidence type="ECO:0000259" key="13">
    <source>
        <dbReference type="Pfam" id="PF20656"/>
    </source>
</evidence>
<dbReference type="InterPro" id="IPR046363">
    <property type="entry name" value="MS_N_TIM-barrel_dom"/>
</dbReference>
<dbReference type="HOGENOM" id="CLU_028446_1_0_5"/>
<evidence type="ECO:0000313" key="16">
    <source>
        <dbReference type="EMBL" id="EGF93531.1"/>
    </source>
</evidence>
<comment type="cofactor">
    <cofactor evidence="1 10">
        <name>Mg(2+)</name>
        <dbReference type="ChEBI" id="CHEBI:18420"/>
    </cofactor>
</comment>
<feature type="binding site" evidence="10">
    <location>
        <position position="299"/>
    </location>
    <ligand>
        <name>acetyl-CoA</name>
        <dbReference type="ChEBI" id="CHEBI:57288"/>
    </ligand>
</feature>
<feature type="binding site" evidence="10">
    <location>
        <begin position="122"/>
        <end position="123"/>
    </location>
    <ligand>
        <name>acetyl-CoA</name>
        <dbReference type="ChEBI" id="CHEBI:57288"/>
    </ligand>
</feature>
<evidence type="ECO:0000256" key="4">
    <source>
        <dbReference type="ARBA" id="ARBA00022532"/>
    </source>
</evidence>
<dbReference type="PANTHER" id="PTHR42739">
    <property type="entry name" value="MALATE SYNTHASE G"/>
    <property type="match status" value="1"/>
</dbReference>
<sequence>MTYVSVNGYQVAQTLHRFISEDAIPGSGIESTQVWHALTTLLTEYAGRNQDLLKHRDHLQAELDNWHRVHPIVDPTAYQTFLRDIGYLTAELEPFEVTTENTDDEIAKLAGPQLVVPVSNARYALNAANARWGSLYDALYGTDALGSAPPKGYDPMRGAQVQEKARQWLDSFVPLERASHADVIAYHAGATLMADTATGPVALKEPAQYVGHRSGGVLLRHHGLHLELVIDPKNPIGAAHPAGLADIIVEAASSAIMDMEDSVAAVDADDKVGVYRNWLGLTRGDLTEAITKGGQTVERRLNPDRDYTAADGSALTLHGRSLMLARNVGLHMYSDMVLDGEGSPVPEGLVDLIVTALIARHDGGANSRAGSAYIVKPKLHGPDEVAFAVATFARAESLLDLPQGTLKIGIMDEERRTSASLKACIRAAADRVFFINTGFLDRTGDEIHSVMEAGPVVRKADMKKAAWITAYENANVDDGLICGLPGHAQIGKGMWAAPDRMNDMLSQKIGHPQSGASTAWVPSPTAAVLHAIHYHLTDVVARQAELRHREPASQDDLLTPPVMAERPSDTEIQEELDNNLQGILGYVVRWIDFGVGCSKVPDIHDIGLMEDRATLRISSQHVANWLRHGLITTDQVEARLRHMAAVVDRQNAGDPAYVPMAPAFDGLAFRAARDLVLEGRVQPNGYTEFVLHRYRKEAKARSKQVAE</sequence>
<dbReference type="SUPFAM" id="SSF51645">
    <property type="entry name" value="Malate synthase G"/>
    <property type="match status" value="1"/>
</dbReference>
<feature type="binding site" evidence="10">
    <location>
        <position position="413"/>
    </location>
    <ligand>
        <name>glyoxylate</name>
        <dbReference type="ChEBI" id="CHEBI:36655"/>
    </ligand>
</feature>
<feature type="domain" description="Malate synthase G alpha-beta insertion" evidence="14">
    <location>
        <begin position="153"/>
        <end position="213"/>
    </location>
</feature>
<name>F4QLN3_9CAUL</name>
<dbReference type="Pfam" id="PF01274">
    <property type="entry name" value="MS_TIM-barrel"/>
    <property type="match status" value="1"/>
</dbReference>
<evidence type="ECO:0000256" key="2">
    <source>
        <dbReference type="ARBA" id="ARBA00022435"/>
    </source>
</evidence>
<dbReference type="PANTHER" id="PTHR42739:SF1">
    <property type="entry name" value="MALATE SYNTHASE G"/>
    <property type="match status" value="1"/>
</dbReference>
<evidence type="ECO:0000256" key="8">
    <source>
        <dbReference type="ARBA" id="ARBA00023097"/>
    </source>
</evidence>
<evidence type="ECO:0000256" key="3">
    <source>
        <dbReference type="ARBA" id="ARBA00022490"/>
    </source>
</evidence>
<feature type="binding site" evidence="10">
    <location>
        <position position="522"/>
    </location>
    <ligand>
        <name>acetyl-CoA</name>
        <dbReference type="ChEBI" id="CHEBI:57288"/>
    </ligand>
</feature>
<dbReference type="Proteomes" id="UP000006512">
    <property type="component" value="Unassembled WGS sequence"/>
</dbReference>
<dbReference type="InterPro" id="IPR048356">
    <property type="entry name" value="MS_N"/>
</dbReference>
<dbReference type="InterPro" id="IPR011076">
    <property type="entry name" value="Malate_synth_sf"/>
</dbReference>
<organism evidence="16 17">
    <name type="scientific">Asticcacaulis biprosthecium C19</name>
    <dbReference type="NCBI Taxonomy" id="715226"/>
    <lineage>
        <taxon>Bacteria</taxon>
        <taxon>Pseudomonadati</taxon>
        <taxon>Pseudomonadota</taxon>
        <taxon>Alphaproteobacteria</taxon>
        <taxon>Caulobacterales</taxon>
        <taxon>Caulobacteraceae</taxon>
        <taxon>Asticcacaulis</taxon>
    </lineage>
</organism>
<feature type="active site" description="Proton acceptor" evidence="10 11">
    <location>
        <position position="326"/>
    </location>
</feature>
<dbReference type="GO" id="GO:0009436">
    <property type="term" value="P:glyoxylate catabolic process"/>
    <property type="evidence" value="ECO:0007669"/>
    <property type="project" value="TreeGrafter"/>
</dbReference>
<dbReference type="Gene3D" id="3.20.20.360">
    <property type="entry name" value="Malate synthase, domain 3"/>
    <property type="match status" value="2"/>
</dbReference>
<dbReference type="InterPro" id="IPR048357">
    <property type="entry name" value="MSG_insertion"/>
</dbReference>
<dbReference type="GO" id="GO:0000287">
    <property type="term" value="F:magnesium ion binding"/>
    <property type="evidence" value="ECO:0007669"/>
    <property type="project" value="TreeGrafter"/>
</dbReference>
<dbReference type="RefSeq" id="WP_006272730.1">
    <property type="nucleotide sequence ID" value="NZ_GL883077.1"/>
</dbReference>
<dbReference type="EMBL" id="GL883077">
    <property type="protein sequence ID" value="EGF93531.1"/>
    <property type="molecule type" value="Genomic_DNA"/>
</dbReference>
<gene>
    <name evidence="10" type="primary">glcB</name>
    <name evidence="16" type="ORF">ABI_19710</name>
</gene>
<comment type="subunit">
    <text evidence="10">Monomer.</text>
</comment>
<feature type="binding site" evidence="10">
    <location>
        <position position="262"/>
    </location>
    <ligand>
        <name>acetyl-CoA</name>
        <dbReference type="ChEBI" id="CHEBI:57288"/>
    </ligand>
</feature>
<feature type="binding site" evidence="10">
    <location>
        <begin position="438"/>
        <end position="441"/>
    </location>
    <ligand>
        <name>glyoxylate</name>
        <dbReference type="ChEBI" id="CHEBI:36655"/>
    </ligand>
</feature>
<keyword evidence="2 10" id="KW-0329">Glyoxylate bypass</keyword>
<feature type="active site" description="Proton donor" evidence="10 11">
    <location>
        <position position="611"/>
    </location>
</feature>
<dbReference type="GO" id="GO:0006099">
    <property type="term" value="P:tricarboxylic acid cycle"/>
    <property type="evidence" value="ECO:0007669"/>
    <property type="project" value="UniProtKB-KW"/>
</dbReference>
<evidence type="ECO:0000259" key="12">
    <source>
        <dbReference type="Pfam" id="PF01274"/>
    </source>
</evidence>
<evidence type="ECO:0000256" key="5">
    <source>
        <dbReference type="ARBA" id="ARBA00022679"/>
    </source>
</evidence>
<evidence type="ECO:0000256" key="9">
    <source>
        <dbReference type="ARBA" id="ARBA00047918"/>
    </source>
</evidence>
<evidence type="ECO:0000313" key="17">
    <source>
        <dbReference type="Proteomes" id="UP000006512"/>
    </source>
</evidence>
<dbReference type="Gene3D" id="1.20.1220.12">
    <property type="entry name" value="Malate synthase, domain III"/>
    <property type="match status" value="1"/>
</dbReference>
<keyword evidence="6 10" id="KW-0479">Metal-binding</keyword>
<keyword evidence="3 10" id="KW-0963">Cytoplasm</keyword>
<comment type="catalytic activity">
    <reaction evidence="9 10">
        <text>glyoxylate + acetyl-CoA + H2O = (S)-malate + CoA + H(+)</text>
        <dbReference type="Rhea" id="RHEA:18181"/>
        <dbReference type="ChEBI" id="CHEBI:15377"/>
        <dbReference type="ChEBI" id="CHEBI:15378"/>
        <dbReference type="ChEBI" id="CHEBI:15589"/>
        <dbReference type="ChEBI" id="CHEBI:36655"/>
        <dbReference type="ChEBI" id="CHEBI:57287"/>
        <dbReference type="ChEBI" id="CHEBI:57288"/>
        <dbReference type="EC" id="2.3.3.9"/>
    </reaction>
</comment>
<feature type="modified residue" description="Cysteine sulfenic acid (-SOH)" evidence="10">
    <location>
        <position position="597"/>
    </location>
</feature>
<evidence type="ECO:0000256" key="6">
    <source>
        <dbReference type="ARBA" id="ARBA00022723"/>
    </source>
</evidence>
<keyword evidence="7 10" id="KW-0460">Magnesium</keyword>
<feature type="domain" description="Malate synthase C-terminal" evidence="15">
    <location>
        <begin position="571"/>
        <end position="659"/>
    </location>
</feature>
<dbReference type="Pfam" id="PF20658">
    <property type="entry name" value="MSG_insertion"/>
    <property type="match status" value="1"/>
</dbReference>
<keyword evidence="17" id="KW-1185">Reference proteome</keyword>
<dbReference type="STRING" id="715226.ABI_19710"/>
<dbReference type="InterPro" id="IPR048355">
    <property type="entry name" value="MS_C"/>
</dbReference>
<comment type="subcellular location">
    <subcellularLocation>
        <location evidence="10">Cytoplasm</location>
    </subcellularLocation>
</comment>
<dbReference type="GO" id="GO:0005829">
    <property type="term" value="C:cytosol"/>
    <property type="evidence" value="ECO:0007669"/>
    <property type="project" value="TreeGrafter"/>
</dbReference>
<accession>F4QLN3</accession>
<dbReference type="GO" id="GO:0006097">
    <property type="term" value="P:glyoxylate cycle"/>
    <property type="evidence" value="ECO:0007669"/>
    <property type="project" value="UniProtKB-UniRule"/>
</dbReference>
<comment type="function">
    <text evidence="10">Involved in the glycolate utilization. Catalyzes the condensation and subsequent hydrolysis of acetyl-coenzyme A (acetyl-CoA) and glyoxylate to form malate and CoA.</text>
</comment>
<dbReference type="GO" id="GO:0004474">
    <property type="term" value="F:malate synthase activity"/>
    <property type="evidence" value="ECO:0007669"/>
    <property type="project" value="UniProtKB-UniRule"/>
</dbReference>
<comment type="caution">
    <text evidence="10">Lacks conserved residue(s) required for the propagation of feature annotation.</text>
</comment>
<protein>
    <recommendedName>
        <fullName evidence="10">Malate synthase G</fullName>
        <ecNumber evidence="10">2.3.3.9</ecNumber>
    </recommendedName>
</protein>
<dbReference type="HAMAP" id="MF_00641">
    <property type="entry name" value="Malate_synth_G"/>
    <property type="match status" value="1"/>
</dbReference>
<dbReference type="Pfam" id="PF20659">
    <property type="entry name" value="MS_C"/>
    <property type="match status" value="1"/>
</dbReference>
<keyword evidence="4 10" id="KW-0816">Tricarboxylic acid cycle</keyword>
<dbReference type="AlphaFoldDB" id="F4QLN3"/>
<evidence type="ECO:0000256" key="7">
    <source>
        <dbReference type="ARBA" id="ARBA00022842"/>
    </source>
</evidence>
<proteinExistence type="inferred from homology"/>
<dbReference type="InterPro" id="IPR001465">
    <property type="entry name" value="Malate_synthase_TIM"/>
</dbReference>
<feature type="domain" description="Malate synthase N-terminal" evidence="13">
    <location>
        <begin position="18"/>
        <end position="72"/>
    </location>
</feature>
<feature type="binding site" evidence="10">
    <location>
        <position position="413"/>
    </location>
    <ligand>
        <name>Mg(2+)</name>
        <dbReference type="ChEBI" id="CHEBI:18420"/>
    </ligand>
</feature>
<dbReference type="NCBIfam" id="NF002825">
    <property type="entry name" value="PRK02999.1"/>
    <property type="match status" value="1"/>
</dbReference>
<keyword evidence="5 10" id="KW-0808">Transferase</keyword>
<keyword evidence="16" id="KW-0012">Acyltransferase</keyword>